<feature type="signal peptide" evidence="2">
    <location>
        <begin position="1"/>
        <end position="24"/>
    </location>
</feature>
<dbReference type="InterPro" id="IPR006127">
    <property type="entry name" value="ZnuA-like"/>
</dbReference>
<dbReference type="OrthoDB" id="9793396at2"/>
<dbReference type="Gene3D" id="3.40.50.1980">
    <property type="entry name" value="Nitrogenase molybdenum iron protein domain"/>
    <property type="match status" value="2"/>
</dbReference>
<evidence type="ECO:0000256" key="2">
    <source>
        <dbReference type="SAM" id="SignalP"/>
    </source>
</evidence>
<feature type="compositionally biased region" description="Polar residues" evidence="1">
    <location>
        <begin position="359"/>
        <end position="370"/>
    </location>
</feature>
<dbReference type="InterPro" id="IPR050492">
    <property type="entry name" value="Bact_metal-bind_prot9"/>
</dbReference>
<dbReference type="PANTHER" id="PTHR42953:SF2">
    <property type="entry name" value="ADHESION PROTEIN"/>
    <property type="match status" value="1"/>
</dbReference>
<dbReference type="EMBL" id="CP036280">
    <property type="protein sequence ID" value="QDU71821.1"/>
    <property type="molecule type" value="Genomic_DNA"/>
</dbReference>
<evidence type="ECO:0000313" key="4">
    <source>
        <dbReference type="Proteomes" id="UP000320386"/>
    </source>
</evidence>
<evidence type="ECO:0000256" key="1">
    <source>
        <dbReference type="SAM" id="MobiDB-lite"/>
    </source>
</evidence>
<accession>A0A518BXX1</accession>
<organism evidence="3 4">
    <name type="scientific">Mucisphaera calidilacus</name>
    <dbReference type="NCBI Taxonomy" id="2527982"/>
    <lineage>
        <taxon>Bacteria</taxon>
        <taxon>Pseudomonadati</taxon>
        <taxon>Planctomycetota</taxon>
        <taxon>Phycisphaerae</taxon>
        <taxon>Phycisphaerales</taxon>
        <taxon>Phycisphaeraceae</taxon>
        <taxon>Mucisphaera</taxon>
    </lineage>
</organism>
<dbReference type="AlphaFoldDB" id="A0A518BXX1"/>
<keyword evidence="3" id="KW-0449">Lipoprotein</keyword>
<sequence length="376" mass="39409" precursor="true">MHDSMGKRCRLFAWFMALIPLVLSGCGGGDDEAAAGGDAVLVCVSSTDVATLVEAVGGSGVRVTGFVKGEDDPHVVNATPSMVRALAEAELVVVVGLGLEEAWLPAMLEQAGGSSVKPGGQGYLDLSVNLRTIAGPEGRGVPGSFHPEDNPHYLADPVEGVKAAQAIAEKLSELRPEKASVFRQNAEVFSDNVILALVGEHVANKIDASGLEELAIAIETGELDAFPYLKAEPEVLGGWLGALRPYTDVPVVGDHDLWPYLARRYGVRVLGYLEPSPGVPPTVPHLQEVIATMKERDCRIILTVQYFDPQHAAFVAEATGAEVVPMANQPGGRPGTSSYLDFVNYNAGQLLEAVRSQAGDASTQDGSGASESADGA</sequence>
<dbReference type="RefSeq" id="WP_145446019.1">
    <property type="nucleotide sequence ID" value="NZ_CP036280.1"/>
</dbReference>
<dbReference type="SUPFAM" id="SSF53807">
    <property type="entry name" value="Helical backbone' metal receptor"/>
    <property type="match status" value="2"/>
</dbReference>
<gene>
    <name evidence="3" type="primary">psaA</name>
    <name evidence="3" type="ORF">Pan265_16740</name>
</gene>
<dbReference type="GO" id="GO:0030001">
    <property type="term" value="P:metal ion transport"/>
    <property type="evidence" value="ECO:0007669"/>
    <property type="project" value="InterPro"/>
</dbReference>
<dbReference type="GO" id="GO:0046872">
    <property type="term" value="F:metal ion binding"/>
    <property type="evidence" value="ECO:0007669"/>
    <property type="project" value="InterPro"/>
</dbReference>
<keyword evidence="4" id="KW-1185">Reference proteome</keyword>
<dbReference type="KEGG" id="mcad:Pan265_16740"/>
<dbReference type="PANTHER" id="PTHR42953">
    <property type="entry name" value="HIGH-AFFINITY ZINC UPTAKE SYSTEM PROTEIN ZNUA-RELATED"/>
    <property type="match status" value="1"/>
</dbReference>
<name>A0A518BXX1_9BACT</name>
<protein>
    <submittedName>
        <fullName evidence="3">Manganese ABC transporter substrate-binding lipoprotein</fullName>
    </submittedName>
</protein>
<dbReference type="PROSITE" id="PS51257">
    <property type="entry name" value="PROKAR_LIPOPROTEIN"/>
    <property type="match status" value="1"/>
</dbReference>
<dbReference type="Pfam" id="PF01297">
    <property type="entry name" value="ZnuA"/>
    <property type="match status" value="2"/>
</dbReference>
<feature type="region of interest" description="Disordered" evidence="1">
    <location>
        <begin position="356"/>
        <end position="376"/>
    </location>
</feature>
<proteinExistence type="predicted"/>
<dbReference type="Proteomes" id="UP000320386">
    <property type="component" value="Chromosome"/>
</dbReference>
<evidence type="ECO:0000313" key="3">
    <source>
        <dbReference type="EMBL" id="QDU71821.1"/>
    </source>
</evidence>
<keyword evidence="2" id="KW-0732">Signal</keyword>
<reference evidence="3 4" key="1">
    <citation type="submission" date="2019-02" db="EMBL/GenBank/DDBJ databases">
        <title>Deep-cultivation of Planctomycetes and their phenomic and genomic characterization uncovers novel biology.</title>
        <authorList>
            <person name="Wiegand S."/>
            <person name="Jogler M."/>
            <person name="Boedeker C."/>
            <person name="Pinto D."/>
            <person name="Vollmers J."/>
            <person name="Rivas-Marin E."/>
            <person name="Kohn T."/>
            <person name="Peeters S.H."/>
            <person name="Heuer A."/>
            <person name="Rast P."/>
            <person name="Oberbeckmann S."/>
            <person name="Bunk B."/>
            <person name="Jeske O."/>
            <person name="Meyerdierks A."/>
            <person name="Storesund J.E."/>
            <person name="Kallscheuer N."/>
            <person name="Luecker S."/>
            <person name="Lage O.M."/>
            <person name="Pohl T."/>
            <person name="Merkel B.J."/>
            <person name="Hornburger P."/>
            <person name="Mueller R.-W."/>
            <person name="Bruemmer F."/>
            <person name="Labrenz M."/>
            <person name="Spormann A.M."/>
            <person name="Op den Camp H."/>
            <person name="Overmann J."/>
            <person name="Amann R."/>
            <person name="Jetten M.S.M."/>
            <person name="Mascher T."/>
            <person name="Medema M.H."/>
            <person name="Devos D.P."/>
            <person name="Kaster A.-K."/>
            <person name="Ovreas L."/>
            <person name="Rohde M."/>
            <person name="Galperin M.Y."/>
            <person name="Jogler C."/>
        </authorList>
    </citation>
    <scope>NUCLEOTIDE SEQUENCE [LARGE SCALE GENOMIC DNA]</scope>
    <source>
        <strain evidence="3 4">Pan265</strain>
    </source>
</reference>
<feature type="chain" id="PRO_5021756212" evidence="2">
    <location>
        <begin position="25"/>
        <end position="376"/>
    </location>
</feature>